<comment type="caution">
    <text evidence="2">The sequence shown here is derived from an EMBL/GenBank/DDBJ whole genome shotgun (WGS) entry which is preliminary data.</text>
</comment>
<proteinExistence type="predicted"/>
<reference evidence="2 3" key="1">
    <citation type="submission" date="2020-09" db="EMBL/GenBank/DDBJ databases">
        <title>De no assembly of potato wild relative species, Solanum commersonii.</title>
        <authorList>
            <person name="Cho K."/>
        </authorList>
    </citation>
    <scope>NUCLEOTIDE SEQUENCE [LARGE SCALE GENOMIC DNA]</scope>
    <source>
        <strain evidence="2">LZ3.2</strain>
        <tissue evidence="2">Leaf</tissue>
    </source>
</reference>
<dbReference type="EMBL" id="JACXVP010000004">
    <property type="protein sequence ID" value="KAG5609215.1"/>
    <property type="molecule type" value="Genomic_DNA"/>
</dbReference>
<sequence length="67" mass="7373">MKPIGPEGQMDAFSSSNEPQSSPCIFCDPRFWLVFGRNFSWTSAKTLVMELVGPEGQIDAFSSSNDP</sequence>
<evidence type="ECO:0000313" key="2">
    <source>
        <dbReference type="EMBL" id="KAG5609215.1"/>
    </source>
</evidence>
<gene>
    <name evidence="2" type="ORF">H5410_020496</name>
</gene>
<accession>A0A9J5ZBB1</accession>
<name>A0A9J5ZBB1_SOLCO</name>
<keyword evidence="3" id="KW-1185">Reference proteome</keyword>
<evidence type="ECO:0000313" key="3">
    <source>
        <dbReference type="Proteomes" id="UP000824120"/>
    </source>
</evidence>
<evidence type="ECO:0000256" key="1">
    <source>
        <dbReference type="SAM" id="MobiDB-lite"/>
    </source>
</evidence>
<dbReference type="Proteomes" id="UP000824120">
    <property type="component" value="Chromosome 4"/>
</dbReference>
<protein>
    <submittedName>
        <fullName evidence="2">Uncharacterized protein</fullName>
    </submittedName>
</protein>
<organism evidence="2 3">
    <name type="scientific">Solanum commersonii</name>
    <name type="common">Commerson's wild potato</name>
    <name type="synonym">Commerson's nightshade</name>
    <dbReference type="NCBI Taxonomy" id="4109"/>
    <lineage>
        <taxon>Eukaryota</taxon>
        <taxon>Viridiplantae</taxon>
        <taxon>Streptophyta</taxon>
        <taxon>Embryophyta</taxon>
        <taxon>Tracheophyta</taxon>
        <taxon>Spermatophyta</taxon>
        <taxon>Magnoliopsida</taxon>
        <taxon>eudicotyledons</taxon>
        <taxon>Gunneridae</taxon>
        <taxon>Pentapetalae</taxon>
        <taxon>asterids</taxon>
        <taxon>lamiids</taxon>
        <taxon>Solanales</taxon>
        <taxon>Solanaceae</taxon>
        <taxon>Solanoideae</taxon>
        <taxon>Solaneae</taxon>
        <taxon>Solanum</taxon>
    </lineage>
</organism>
<dbReference type="AlphaFoldDB" id="A0A9J5ZBB1"/>
<feature type="compositionally biased region" description="Polar residues" evidence="1">
    <location>
        <begin position="12"/>
        <end position="22"/>
    </location>
</feature>
<feature type="region of interest" description="Disordered" evidence="1">
    <location>
        <begin position="1"/>
        <end position="22"/>
    </location>
</feature>